<reference evidence="4 5" key="1">
    <citation type="journal article" date="2016" name="Nat. Commun.">
        <title>Thousands of microbial genomes shed light on interconnected biogeochemical processes in an aquifer system.</title>
        <authorList>
            <person name="Anantharaman K."/>
            <person name="Brown C.T."/>
            <person name="Hug L.A."/>
            <person name="Sharon I."/>
            <person name="Castelle C.J."/>
            <person name="Probst A.J."/>
            <person name="Thomas B.C."/>
            <person name="Singh A."/>
            <person name="Wilkins M.J."/>
            <person name="Karaoz U."/>
            <person name="Brodie E.L."/>
            <person name="Williams K.H."/>
            <person name="Hubbard S.S."/>
            <person name="Banfield J.F."/>
        </authorList>
    </citation>
    <scope>NUCLEOTIDE SEQUENCE [LARGE SCALE GENOMIC DNA]</scope>
</reference>
<feature type="region of interest" description="Disordered" evidence="2">
    <location>
        <begin position="1"/>
        <end position="25"/>
    </location>
</feature>
<comment type="caution">
    <text evidence="4">The sequence shown here is derived from an EMBL/GenBank/DDBJ whole genome shotgun (WGS) entry which is preliminary data.</text>
</comment>
<feature type="transmembrane region" description="Helical" evidence="3">
    <location>
        <begin position="32"/>
        <end position="51"/>
    </location>
</feature>
<dbReference type="EMBL" id="MFGL01000025">
    <property type="protein sequence ID" value="OGF40393.1"/>
    <property type="molecule type" value="Genomic_DNA"/>
</dbReference>
<keyword evidence="3" id="KW-1133">Transmembrane helix</keyword>
<keyword evidence="1" id="KW-0175">Coiled coil</keyword>
<dbReference type="AlphaFoldDB" id="A0A1F5TN63"/>
<evidence type="ECO:0000313" key="4">
    <source>
        <dbReference type="EMBL" id="OGF40393.1"/>
    </source>
</evidence>
<proteinExistence type="predicted"/>
<evidence type="ECO:0000256" key="3">
    <source>
        <dbReference type="SAM" id="Phobius"/>
    </source>
</evidence>
<feature type="coiled-coil region" evidence="1">
    <location>
        <begin position="76"/>
        <end position="130"/>
    </location>
</feature>
<organism evidence="4 5">
    <name type="scientific">Candidatus Falkowbacteria bacterium RIFOXYC2_FULL_47_12</name>
    <dbReference type="NCBI Taxonomy" id="1798004"/>
    <lineage>
        <taxon>Bacteria</taxon>
        <taxon>Candidatus Falkowiibacteriota</taxon>
    </lineage>
</organism>
<evidence type="ECO:0000313" key="5">
    <source>
        <dbReference type="Proteomes" id="UP000177939"/>
    </source>
</evidence>
<keyword evidence="3" id="KW-0472">Membrane</keyword>
<evidence type="ECO:0000256" key="1">
    <source>
        <dbReference type="SAM" id="Coils"/>
    </source>
</evidence>
<keyword evidence="3" id="KW-0812">Transmembrane</keyword>
<gene>
    <name evidence="4" type="ORF">A2477_02730</name>
</gene>
<accession>A0A1F5TN63</accession>
<sequence>MPATRRRTPKKKKTPAAAPAAHESKTEREKQIALWAGVIFFMAIVVFVWALNFKQTVSATAKAPDNTPGMALSDLVENLKATIAQTKAGISTLQEAAQTGANTADDAQTVEYLQKRLADMERRIELEKLLYRLNAQLKQAEGGGAEQ</sequence>
<name>A0A1F5TN63_9BACT</name>
<feature type="compositionally biased region" description="Basic residues" evidence="2">
    <location>
        <begin position="1"/>
        <end position="14"/>
    </location>
</feature>
<protein>
    <submittedName>
        <fullName evidence="4">Uncharacterized protein</fullName>
    </submittedName>
</protein>
<dbReference type="Proteomes" id="UP000177939">
    <property type="component" value="Unassembled WGS sequence"/>
</dbReference>
<evidence type="ECO:0000256" key="2">
    <source>
        <dbReference type="SAM" id="MobiDB-lite"/>
    </source>
</evidence>